<proteinExistence type="predicted"/>
<accession>A0A5B7F5Y5</accession>
<evidence type="ECO:0000313" key="1">
    <source>
        <dbReference type="EMBL" id="MPC40985.1"/>
    </source>
</evidence>
<gene>
    <name evidence="1" type="ORF">E2C01_034564</name>
</gene>
<comment type="caution">
    <text evidence="1">The sequence shown here is derived from an EMBL/GenBank/DDBJ whole genome shotgun (WGS) entry which is preliminary data.</text>
</comment>
<organism evidence="1 2">
    <name type="scientific">Portunus trituberculatus</name>
    <name type="common">Swimming crab</name>
    <name type="synonym">Neptunus trituberculatus</name>
    <dbReference type="NCBI Taxonomy" id="210409"/>
    <lineage>
        <taxon>Eukaryota</taxon>
        <taxon>Metazoa</taxon>
        <taxon>Ecdysozoa</taxon>
        <taxon>Arthropoda</taxon>
        <taxon>Crustacea</taxon>
        <taxon>Multicrustacea</taxon>
        <taxon>Malacostraca</taxon>
        <taxon>Eumalacostraca</taxon>
        <taxon>Eucarida</taxon>
        <taxon>Decapoda</taxon>
        <taxon>Pleocyemata</taxon>
        <taxon>Brachyura</taxon>
        <taxon>Eubrachyura</taxon>
        <taxon>Portunoidea</taxon>
        <taxon>Portunidae</taxon>
        <taxon>Portuninae</taxon>
        <taxon>Portunus</taxon>
    </lineage>
</organism>
<keyword evidence="2" id="KW-1185">Reference proteome</keyword>
<dbReference type="Proteomes" id="UP000324222">
    <property type="component" value="Unassembled WGS sequence"/>
</dbReference>
<sequence length="61" mass="7157">MRSPTDEAETRVPHRLSKNSPVQMHWCLQSEKSQVIPDVVRVKVFMPENMCYQRGQLTLML</sequence>
<reference evidence="1 2" key="1">
    <citation type="submission" date="2019-05" db="EMBL/GenBank/DDBJ databases">
        <title>Another draft genome of Portunus trituberculatus and its Hox gene families provides insights of decapod evolution.</title>
        <authorList>
            <person name="Jeong J.-H."/>
            <person name="Song I."/>
            <person name="Kim S."/>
            <person name="Choi T."/>
            <person name="Kim D."/>
            <person name="Ryu S."/>
            <person name="Kim W."/>
        </authorList>
    </citation>
    <scope>NUCLEOTIDE SEQUENCE [LARGE SCALE GENOMIC DNA]</scope>
    <source>
        <tissue evidence="1">Muscle</tissue>
    </source>
</reference>
<dbReference type="EMBL" id="VSRR010004882">
    <property type="protein sequence ID" value="MPC40985.1"/>
    <property type="molecule type" value="Genomic_DNA"/>
</dbReference>
<protein>
    <submittedName>
        <fullName evidence="1">Uncharacterized protein</fullName>
    </submittedName>
</protein>
<name>A0A5B7F5Y5_PORTR</name>
<dbReference type="AlphaFoldDB" id="A0A5B7F5Y5"/>
<evidence type="ECO:0000313" key="2">
    <source>
        <dbReference type="Proteomes" id="UP000324222"/>
    </source>
</evidence>